<dbReference type="EMBL" id="KN847477">
    <property type="protein sequence ID" value="KIX06445.1"/>
    <property type="molecule type" value="Genomic_DNA"/>
</dbReference>
<dbReference type="AlphaFoldDB" id="A0A0D2JBH0"/>
<evidence type="ECO:0000313" key="3">
    <source>
        <dbReference type="Proteomes" id="UP000053617"/>
    </source>
</evidence>
<dbReference type="Proteomes" id="UP000053617">
    <property type="component" value="Unassembled WGS sequence"/>
</dbReference>
<dbReference type="VEuPathDB" id="FungiDB:Z518_04421"/>
<dbReference type="RefSeq" id="XP_013273581.1">
    <property type="nucleotide sequence ID" value="XM_013418127.1"/>
</dbReference>
<keyword evidence="3" id="KW-1185">Reference proteome</keyword>
<gene>
    <name evidence="2" type="ORF">Z518_04421</name>
</gene>
<name>A0A0D2JBH0_9EURO</name>
<protein>
    <submittedName>
        <fullName evidence="2">Uncharacterized protein</fullName>
    </submittedName>
</protein>
<dbReference type="HOGENOM" id="CLU_052529_0_0_1"/>
<reference evidence="2 3" key="1">
    <citation type="submission" date="2015-01" db="EMBL/GenBank/DDBJ databases">
        <title>The Genome Sequence of Rhinocladiella mackenzie CBS 650.93.</title>
        <authorList>
            <consortium name="The Broad Institute Genomics Platform"/>
            <person name="Cuomo C."/>
            <person name="de Hoog S."/>
            <person name="Gorbushina A."/>
            <person name="Stielow B."/>
            <person name="Teixiera M."/>
            <person name="Abouelleil A."/>
            <person name="Chapman S.B."/>
            <person name="Priest M."/>
            <person name="Young S.K."/>
            <person name="Wortman J."/>
            <person name="Nusbaum C."/>
            <person name="Birren B."/>
        </authorList>
    </citation>
    <scope>NUCLEOTIDE SEQUENCE [LARGE SCALE GENOMIC DNA]</scope>
    <source>
        <strain evidence="2 3">CBS 650.93</strain>
    </source>
</reference>
<dbReference type="GeneID" id="25292492"/>
<organism evidence="2 3">
    <name type="scientific">Rhinocladiella mackenziei CBS 650.93</name>
    <dbReference type="NCBI Taxonomy" id="1442369"/>
    <lineage>
        <taxon>Eukaryota</taxon>
        <taxon>Fungi</taxon>
        <taxon>Dikarya</taxon>
        <taxon>Ascomycota</taxon>
        <taxon>Pezizomycotina</taxon>
        <taxon>Eurotiomycetes</taxon>
        <taxon>Chaetothyriomycetidae</taxon>
        <taxon>Chaetothyriales</taxon>
        <taxon>Herpotrichiellaceae</taxon>
        <taxon>Rhinocladiella</taxon>
    </lineage>
</organism>
<feature type="region of interest" description="Disordered" evidence="1">
    <location>
        <begin position="83"/>
        <end position="126"/>
    </location>
</feature>
<accession>A0A0D2JBH0</accession>
<proteinExistence type="predicted"/>
<dbReference type="OrthoDB" id="4112524at2759"/>
<evidence type="ECO:0000313" key="2">
    <source>
        <dbReference type="EMBL" id="KIX06445.1"/>
    </source>
</evidence>
<evidence type="ECO:0000256" key="1">
    <source>
        <dbReference type="SAM" id="MobiDB-lite"/>
    </source>
</evidence>
<sequence length="274" mass="30130">MGTPWQSQCKMKSKSSSSTTCIEAKMESLGIACWDFAYPTGRCSLTATSSKKNRVAMRTRRKSKTKPIPAPHPCVLRAEGMPAKVEDEDEDERDVADTPGLIEGKTEQRASWQAHRTKSDRTASETRTYLLSSPTISSISYPQTQTTISTLLMTPHTQLIYLVPQSHITSTRVCEISRLPRAGGSAIQVLPVSPSYSMSGERQCTTTDSMVSDTEMDGLDGVVNKVLKYTKARVFDGYLAFEDDRDSWTFLEKVGKGVKKAADGGTAVRKSGRK</sequence>